<evidence type="ECO:0000256" key="2">
    <source>
        <dbReference type="SAM" id="SignalP"/>
    </source>
</evidence>
<keyword evidence="2" id="KW-0732">Signal</keyword>
<feature type="region of interest" description="Disordered" evidence="1">
    <location>
        <begin position="49"/>
        <end position="124"/>
    </location>
</feature>
<reference evidence="3 4" key="1">
    <citation type="submission" date="2018-09" db="EMBL/GenBank/DDBJ databases">
        <title>Genome sequencing of Nocardioides immobilis CCTCC AB 2017083 for comparison to Nocardioides silvaticus.</title>
        <authorList>
            <person name="Li C."/>
            <person name="Wang G."/>
        </authorList>
    </citation>
    <scope>NUCLEOTIDE SEQUENCE [LARGE SCALE GENOMIC DNA]</scope>
    <source>
        <strain evidence="3 4">CCTCC AB 2017083</strain>
    </source>
</reference>
<accession>A0A417XUN3</accession>
<organism evidence="3 4">
    <name type="scientific">Nocardioides immobilis</name>
    <dbReference type="NCBI Taxonomy" id="2049295"/>
    <lineage>
        <taxon>Bacteria</taxon>
        <taxon>Bacillati</taxon>
        <taxon>Actinomycetota</taxon>
        <taxon>Actinomycetes</taxon>
        <taxon>Propionibacteriales</taxon>
        <taxon>Nocardioidaceae</taxon>
        <taxon>Nocardioides</taxon>
    </lineage>
</organism>
<dbReference type="AlphaFoldDB" id="A0A417XUN3"/>
<evidence type="ECO:0000256" key="1">
    <source>
        <dbReference type="SAM" id="MobiDB-lite"/>
    </source>
</evidence>
<evidence type="ECO:0000313" key="3">
    <source>
        <dbReference type="EMBL" id="RHW24056.1"/>
    </source>
</evidence>
<gene>
    <name evidence="3" type="ORF">D0Z08_26270</name>
</gene>
<sequence>MSEPLPTPDARTSPWSRITGKLFRFRAVLAVSLASAMIGASGGAGAVVLIDQEDPSSPTGPRFEDPISNGTDDSGEEDTEGYLPGQQNIPGMPPRSGFQPGPPPEDEYQGDSDTGSRNAAVSGI</sequence>
<dbReference type="RefSeq" id="WP_118928251.1">
    <property type="nucleotide sequence ID" value="NZ_QXGH01000036.1"/>
</dbReference>
<dbReference type="Proteomes" id="UP000283644">
    <property type="component" value="Unassembled WGS sequence"/>
</dbReference>
<comment type="caution">
    <text evidence="3">The sequence shown here is derived from an EMBL/GenBank/DDBJ whole genome shotgun (WGS) entry which is preliminary data.</text>
</comment>
<proteinExistence type="predicted"/>
<name>A0A417XUN3_9ACTN</name>
<protein>
    <submittedName>
        <fullName evidence="3">Uncharacterized protein</fullName>
    </submittedName>
</protein>
<feature type="compositionally biased region" description="Polar residues" evidence="1">
    <location>
        <begin position="111"/>
        <end position="124"/>
    </location>
</feature>
<feature type="chain" id="PRO_5038698738" evidence="2">
    <location>
        <begin position="47"/>
        <end position="124"/>
    </location>
</feature>
<keyword evidence="4" id="KW-1185">Reference proteome</keyword>
<feature type="signal peptide" evidence="2">
    <location>
        <begin position="1"/>
        <end position="46"/>
    </location>
</feature>
<evidence type="ECO:0000313" key="4">
    <source>
        <dbReference type="Proteomes" id="UP000283644"/>
    </source>
</evidence>
<dbReference type="EMBL" id="QXGH01000036">
    <property type="protein sequence ID" value="RHW24056.1"/>
    <property type="molecule type" value="Genomic_DNA"/>
</dbReference>